<dbReference type="InterPro" id="IPR050624">
    <property type="entry name" value="HTH-type_Tx_Regulator"/>
</dbReference>
<dbReference type="AlphaFoldDB" id="A0A6M4AU57"/>
<dbReference type="InterPro" id="IPR001647">
    <property type="entry name" value="HTH_TetR"/>
</dbReference>
<evidence type="ECO:0000259" key="3">
    <source>
        <dbReference type="PROSITE" id="PS50977"/>
    </source>
</evidence>
<name>A0A6M4AU57_9SPHN</name>
<dbReference type="GO" id="GO:0003677">
    <property type="term" value="F:DNA binding"/>
    <property type="evidence" value="ECO:0007669"/>
    <property type="project" value="UniProtKB-UniRule"/>
</dbReference>
<keyword evidence="5" id="KW-1185">Reference proteome</keyword>
<feature type="DNA-binding region" description="H-T-H motif" evidence="2">
    <location>
        <begin position="34"/>
        <end position="53"/>
    </location>
</feature>
<evidence type="ECO:0000313" key="5">
    <source>
        <dbReference type="Proteomes" id="UP000503018"/>
    </source>
</evidence>
<dbReference type="KEGG" id="slan:GV829_09225"/>
<keyword evidence="1 2" id="KW-0238">DNA-binding</keyword>
<dbReference type="Pfam" id="PF00440">
    <property type="entry name" value="TetR_N"/>
    <property type="match status" value="1"/>
</dbReference>
<protein>
    <submittedName>
        <fullName evidence="4">TetR/AcrR family transcriptional regulator</fullName>
    </submittedName>
</protein>
<accession>A0A6M4AU57</accession>
<dbReference type="RefSeq" id="WP_169946045.1">
    <property type="nucleotide sequence ID" value="NZ_CP053015.1"/>
</dbReference>
<dbReference type="PANTHER" id="PTHR43479:SF11">
    <property type="entry name" value="ACREF_ENVCD OPERON REPRESSOR-RELATED"/>
    <property type="match status" value="1"/>
</dbReference>
<dbReference type="Proteomes" id="UP000503018">
    <property type="component" value="Chromosome"/>
</dbReference>
<proteinExistence type="predicted"/>
<organism evidence="4 5">
    <name type="scientific">Sphingomonas lacunae</name>
    <dbReference type="NCBI Taxonomy" id="2698828"/>
    <lineage>
        <taxon>Bacteria</taxon>
        <taxon>Pseudomonadati</taxon>
        <taxon>Pseudomonadota</taxon>
        <taxon>Alphaproteobacteria</taxon>
        <taxon>Sphingomonadales</taxon>
        <taxon>Sphingomonadaceae</taxon>
        <taxon>Sphingomonas</taxon>
    </lineage>
</organism>
<evidence type="ECO:0000256" key="2">
    <source>
        <dbReference type="PROSITE-ProRule" id="PRU00335"/>
    </source>
</evidence>
<dbReference type="Gene3D" id="1.10.357.10">
    <property type="entry name" value="Tetracycline Repressor, domain 2"/>
    <property type="match status" value="1"/>
</dbReference>
<gene>
    <name evidence="4" type="ORF">GV829_09225</name>
</gene>
<dbReference type="EMBL" id="CP053015">
    <property type="protein sequence ID" value="QJQ32613.1"/>
    <property type="molecule type" value="Genomic_DNA"/>
</dbReference>
<dbReference type="PROSITE" id="PS50977">
    <property type="entry name" value="HTH_TETR_2"/>
    <property type="match status" value="1"/>
</dbReference>
<dbReference type="SUPFAM" id="SSF46689">
    <property type="entry name" value="Homeodomain-like"/>
    <property type="match status" value="1"/>
</dbReference>
<dbReference type="PANTHER" id="PTHR43479">
    <property type="entry name" value="ACREF/ENVCD OPERON REPRESSOR-RELATED"/>
    <property type="match status" value="1"/>
</dbReference>
<dbReference type="InterPro" id="IPR009057">
    <property type="entry name" value="Homeodomain-like_sf"/>
</dbReference>
<sequence length="213" mass="23243">MSALPKNPRSQRTYRALVVAGLELLAERPIDALAVDEIVSRARVAKGSFFNHFHDKAAFGRAIGGEIRTELEERIGRANATVSDPVARLAGGMRTGLIFALEEPRKTKIMLLNMSQSTLRDQPLNQGVAADMSAAFATGRLRKEARESGIRYWLGLCQVLMINAIERRVDATEAAKRLEDMIILALTGLGLSGDDAASYAASQSQLLLEEHQP</sequence>
<feature type="domain" description="HTH tetR-type" evidence="3">
    <location>
        <begin position="11"/>
        <end position="71"/>
    </location>
</feature>
<evidence type="ECO:0000256" key="1">
    <source>
        <dbReference type="ARBA" id="ARBA00023125"/>
    </source>
</evidence>
<evidence type="ECO:0000313" key="4">
    <source>
        <dbReference type="EMBL" id="QJQ32613.1"/>
    </source>
</evidence>
<reference evidence="4 5" key="1">
    <citation type="submission" date="2020-01" db="EMBL/GenBank/DDBJ databases">
        <title>Sphingomonas sp. strain CSW-10.</title>
        <authorList>
            <person name="Chen W.-M."/>
        </authorList>
    </citation>
    <scope>NUCLEOTIDE SEQUENCE [LARGE SCALE GENOMIC DNA]</scope>
    <source>
        <strain evidence="4 5">CSW-10</strain>
    </source>
</reference>